<keyword evidence="2" id="KW-1185">Reference proteome</keyword>
<organism evidence="1 2">
    <name type="scientific">Coniosporium uncinatum</name>
    <dbReference type="NCBI Taxonomy" id="93489"/>
    <lineage>
        <taxon>Eukaryota</taxon>
        <taxon>Fungi</taxon>
        <taxon>Dikarya</taxon>
        <taxon>Ascomycota</taxon>
        <taxon>Pezizomycotina</taxon>
        <taxon>Dothideomycetes</taxon>
        <taxon>Dothideomycetes incertae sedis</taxon>
        <taxon>Coniosporium</taxon>
    </lineage>
</organism>
<gene>
    <name evidence="1" type="ORF">LTS18_007963</name>
</gene>
<reference evidence="1" key="1">
    <citation type="submission" date="2024-09" db="EMBL/GenBank/DDBJ databases">
        <title>Black Yeasts Isolated from many extreme environments.</title>
        <authorList>
            <person name="Coleine C."/>
            <person name="Stajich J.E."/>
            <person name="Selbmann L."/>
        </authorList>
    </citation>
    <scope>NUCLEOTIDE SEQUENCE</scope>
    <source>
        <strain evidence="1">CCFEE 5737</strain>
    </source>
</reference>
<feature type="non-terminal residue" evidence="1">
    <location>
        <position position="71"/>
    </location>
</feature>
<dbReference type="EMBL" id="JAWDJW010008363">
    <property type="protein sequence ID" value="KAK3060695.1"/>
    <property type="molecule type" value="Genomic_DNA"/>
</dbReference>
<evidence type="ECO:0000313" key="1">
    <source>
        <dbReference type="EMBL" id="KAK3060695.1"/>
    </source>
</evidence>
<name>A0ACC3D206_9PEZI</name>
<protein>
    <submittedName>
        <fullName evidence="1">Uncharacterized protein</fullName>
    </submittedName>
</protein>
<dbReference type="Proteomes" id="UP001186974">
    <property type="component" value="Unassembled WGS sequence"/>
</dbReference>
<sequence>MPKAVRGVLVQCDASIKAIITKIDGELKNEIIIEDLDDETLLIKESQLATLKARLKIAIGDAVKTVEESGS</sequence>
<comment type="caution">
    <text evidence="1">The sequence shown here is derived from an EMBL/GenBank/DDBJ whole genome shotgun (WGS) entry which is preliminary data.</text>
</comment>
<proteinExistence type="predicted"/>
<accession>A0ACC3D206</accession>
<evidence type="ECO:0000313" key="2">
    <source>
        <dbReference type="Proteomes" id="UP001186974"/>
    </source>
</evidence>